<accession>A0A9W8HFX5</accession>
<dbReference type="InterPro" id="IPR029058">
    <property type="entry name" value="AB_hydrolase_fold"/>
</dbReference>
<keyword evidence="2" id="KW-0378">Hydrolase</keyword>
<reference evidence="4" key="1">
    <citation type="submission" date="2022-07" db="EMBL/GenBank/DDBJ databases">
        <title>Phylogenomic reconstructions and comparative analyses of Kickxellomycotina fungi.</title>
        <authorList>
            <person name="Reynolds N.K."/>
            <person name="Stajich J.E."/>
            <person name="Barry K."/>
            <person name="Grigoriev I.V."/>
            <person name="Crous P."/>
            <person name="Smith M.E."/>
        </authorList>
    </citation>
    <scope>NUCLEOTIDE SEQUENCE</scope>
    <source>
        <strain evidence="4">BCRC 34489</strain>
    </source>
</reference>
<dbReference type="Gene3D" id="3.40.50.1820">
    <property type="entry name" value="alpha/beta hydrolase"/>
    <property type="match status" value="1"/>
</dbReference>
<dbReference type="AlphaFoldDB" id="A0A9W8HFX5"/>
<sequence>MDIRKKASLIGGLVGMATKTTFSYYSRGPRCHTWPLWFQLYRDAIFYIIKSTAHVTASEQTIDSIDFDALYASNRKNDLPTSKMPAHMGRFERGRIPVKEVHIDIAAFANTGPAEAGLVRLTKDDQRSGTREIAYDMLVPKTLVKTKNAFDCKPLEQNERIVLYMHGGAYTMGSPASHRGVTGRLVHHSGVRCIAIDYRLAPRYPFPAQLHDAYIAYHYLVKQGFKPKNIVLAGDSAGGNLSISLTLLLRHIGAPPPGGLLLISPWVDVISERPSMLANIKYDYLYPLPLENPMCLSRVFYAPGRRLTDKLREELKHPLVSPIYADFSDFPPTLIQVGSKEIMFDDVDEMHRRMLASDQKNQTNVVYERYPDMIHVFHQFADLPCAQEAYVSIGSFINRL</sequence>
<dbReference type="GO" id="GO:0016787">
    <property type="term" value="F:hydrolase activity"/>
    <property type="evidence" value="ECO:0007669"/>
    <property type="project" value="UniProtKB-KW"/>
</dbReference>
<dbReference type="EMBL" id="JANBUM010000115">
    <property type="protein sequence ID" value="KAJ2784379.1"/>
    <property type="molecule type" value="Genomic_DNA"/>
</dbReference>
<dbReference type="PANTHER" id="PTHR48081:SF8">
    <property type="entry name" value="ALPHA_BETA HYDROLASE FOLD-3 DOMAIN-CONTAINING PROTEIN-RELATED"/>
    <property type="match status" value="1"/>
</dbReference>
<evidence type="ECO:0000313" key="4">
    <source>
        <dbReference type="EMBL" id="KAJ2784379.1"/>
    </source>
</evidence>
<feature type="domain" description="Alpha/beta hydrolase fold-3" evidence="3">
    <location>
        <begin position="162"/>
        <end position="378"/>
    </location>
</feature>
<dbReference type="SUPFAM" id="SSF53474">
    <property type="entry name" value="alpha/beta-Hydrolases"/>
    <property type="match status" value="1"/>
</dbReference>
<evidence type="ECO:0000259" key="3">
    <source>
        <dbReference type="Pfam" id="PF07859"/>
    </source>
</evidence>
<dbReference type="PROSITE" id="PS01173">
    <property type="entry name" value="LIPASE_GDXG_HIS"/>
    <property type="match status" value="1"/>
</dbReference>
<evidence type="ECO:0000256" key="2">
    <source>
        <dbReference type="ARBA" id="ARBA00022801"/>
    </source>
</evidence>
<organism evidence="4 5">
    <name type="scientific">Coemansia interrupta</name>
    <dbReference type="NCBI Taxonomy" id="1126814"/>
    <lineage>
        <taxon>Eukaryota</taxon>
        <taxon>Fungi</taxon>
        <taxon>Fungi incertae sedis</taxon>
        <taxon>Zoopagomycota</taxon>
        <taxon>Kickxellomycotina</taxon>
        <taxon>Kickxellomycetes</taxon>
        <taxon>Kickxellales</taxon>
        <taxon>Kickxellaceae</taxon>
        <taxon>Coemansia</taxon>
    </lineage>
</organism>
<gene>
    <name evidence="4" type="ORF">GGI15_002274</name>
</gene>
<dbReference type="OrthoDB" id="408631at2759"/>
<proteinExistence type="inferred from homology"/>
<dbReference type="InterPro" id="IPR050300">
    <property type="entry name" value="GDXG_lipolytic_enzyme"/>
</dbReference>
<dbReference type="Pfam" id="PF07859">
    <property type="entry name" value="Abhydrolase_3"/>
    <property type="match status" value="1"/>
</dbReference>
<comment type="caution">
    <text evidence="4">The sequence shown here is derived from an EMBL/GenBank/DDBJ whole genome shotgun (WGS) entry which is preliminary data.</text>
</comment>
<keyword evidence="5" id="KW-1185">Reference proteome</keyword>
<comment type="similarity">
    <text evidence="1">Belongs to the 'GDXG' lipolytic enzyme family.</text>
</comment>
<dbReference type="InterPro" id="IPR002168">
    <property type="entry name" value="Lipase_GDXG_HIS_AS"/>
</dbReference>
<evidence type="ECO:0000256" key="1">
    <source>
        <dbReference type="ARBA" id="ARBA00010515"/>
    </source>
</evidence>
<name>A0A9W8HFX5_9FUNG</name>
<evidence type="ECO:0000313" key="5">
    <source>
        <dbReference type="Proteomes" id="UP001140172"/>
    </source>
</evidence>
<dbReference type="InterPro" id="IPR013094">
    <property type="entry name" value="AB_hydrolase_3"/>
</dbReference>
<protein>
    <recommendedName>
        <fullName evidence="3">Alpha/beta hydrolase fold-3 domain-containing protein</fullName>
    </recommendedName>
</protein>
<dbReference type="Proteomes" id="UP001140172">
    <property type="component" value="Unassembled WGS sequence"/>
</dbReference>
<dbReference type="PANTHER" id="PTHR48081">
    <property type="entry name" value="AB HYDROLASE SUPERFAMILY PROTEIN C4A8.06C"/>
    <property type="match status" value="1"/>
</dbReference>